<sequence>MVFSKSDVEIRLVSRVQGALYRHILGNTFPRVLLPTNFRLLVQMRRGSSTSFNYTASLAYAIEHGIPFEWTYESVVFPKQRVSGPLDARSLSFRRFPIYTTHFTDALSQYTSGKAFVRLRDPYIQVQSHTVFLKLQGESINHAFQIALRYLKEFAYNLTSPTMLVKIVRAEDYFSDRQTQLRLFFDYLELEISDTSITEAISQYMDRERLWSSHPDSSPRNSYQDRYPVLNSQDKDLLDQTIRSTILGDYYPGTSQ</sequence>
<proteinExistence type="predicted"/>
<dbReference type="EMBL" id="UINC01099503">
    <property type="protein sequence ID" value="SVC58828.1"/>
    <property type="molecule type" value="Genomic_DNA"/>
</dbReference>
<gene>
    <name evidence="1" type="ORF">METZ01_LOCUS311682</name>
</gene>
<protein>
    <recommendedName>
        <fullName evidence="2">Sulfotransferase domain-containing protein</fullName>
    </recommendedName>
</protein>
<accession>A0A382NE83</accession>
<organism evidence="1">
    <name type="scientific">marine metagenome</name>
    <dbReference type="NCBI Taxonomy" id="408172"/>
    <lineage>
        <taxon>unclassified sequences</taxon>
        <taxon>metagenomes</taxon>
        <taxon>ecological metagenomes</taxon>
    </lineage>
</organism>
<reference evidence="1" key="1">
    <citation type="submission" date="2018-05" db="EMBL/GenBank/DDBJ databases">
        <authorList>
            <person name="Lanie J.A."/>
            <person name="Ng W.-L."/>
            <person name="Kazmierczak K.M."/>
            <person name="Andrzejewski T.M."/>
            <person name="Davidsen T.M."/>
            <person name="Wayne K.J."/>
            <person name="Tettelin H."/>
            <person name="Glass J.I."/>
            <person name="Rusch D."/>
            <person name="Podicherti R."/>
            <person name="Tsui H.-C.T."/>
            <person name="Winkler M.E."/>
        </authorList>
    </citation>
    <scope>NUCLEOTIDE SEQUENCE</scope>
</reference>
<evidence type="ECO:0008006" key="2">
    <source>
        <dbReference type="Google" id="ProtNLM"/>
    </source>
</evidence>
<name>A0A382NE83_9ZZZZ</name>
<dbReference type="AlphaFoldDB" id="A0A382NE83"/>
<evidence type="ECO:0000313" key="1">
    <source>
        <dbReference type="EMBL" id="SVC58828.1"/>
    </source>
</evidence>